<dbReference type="EMBL" id="LSRX01000827">
    <property type="protein sequence ID" value="OLP88171.1"/>
    <property type="molecule type" value="Genomic_DNA"/>
</dbReference>
<dbReference type="InterPro" id="IPR036452">
    <property type="entry name" value="Ribo_hydro-like"/>
</dbReference>
<organism evidence="1 2">
    <name type="scientific">Symbiodinium microadriaticum</name>
    <name type="common">Dinoflagellate</name>
    <name type="synonym">Zooxanthella microadriatica</name>
    <dbReference type="NCBI Taxonomy" id="2951"/>
    <lineage>
        <taxon>Eukaryota</taxon>
        <taxon>Sar</taxon>
        <taxon>Alveolata</taxon>
        <taxon>Dinophyceae</taxon>
        <taxon>Suessiales</taxon>
        <taxon>Symbiodiniaceae</taxon>
        <taxon>Symbiodinium</taxon>
    </lineage>
</organism>
<dbReference type="SUPFAM" id="SSF53590">
    <property type="entry name" value="Nucleoside hydrolase"/>
    <property type="match status" value="1"/>
</dbReference>
<protein>
    <submittedName>
        <fullName evidence="1">Uncharacterized protein</fullName>
    </submittedName>
</protein>
<accession>A0A1Q9CZ60</accession>
<sequence>MRSGRVPFFWWPRSLGGASWTRQTSTKFDETPDVVHGAIRDFHPLSWAASEAMFSDCSPGYVQVMDATCDSSKLVKQFDEYKKNATHKVGQETDEEKANRLWAQEAETNAQKLCNHLEANGFQEFGLGTVEPGGPLEEYKELLSTGFEAVAKMEQVDTQKVENSLSQFVEEILAESDGAFIKMILLECTELPHYAARLRRVRMEWQLTAASQPSEAVRVGLRQFQHKVQDFKNFIGSDNVDRHADVVHRVWAAEAYGVRLTSRHETSRQVAVEKNCSWHEDCHFETNGCGQMLFTEVAGRGILDQADLDKVRCNFSVEVLREPLVALVRSSAAAPDAAMLMADLGNIELTDQIPEADAWPNWTALRLRNVKTRGDTAGAGAADQRAAALADPARFRSLQKIIVAGDTGRRQPFNFRLDPEAWTIVLKSGVPIHMVGTRCRPEAA</sequence>
<proteinExistence type="predicted"/>
<name>A0A1Q9CZ60_SYMMI</name>
<dbReference type="Proteomes" id="UP000186817">
    <property type="component" value="Unassembled WGS sequence"/>
</dbReference>
<comment type="caution">
    <text evidence="1">The sequence shown here is derived from an EMBL/GenBank/DDBJ whole genome shotgun (WGS) entry which is preliminary data.</text>
</comment>
<dbReference type="GO" id="GO:0016799">
    <property type="term" value="F:hydrolase activity, hydrolyzing N-glycosyl compounds"/>
    <property type="evidence" value="ECO:0007669"/>
    <property type="project" value="InterPro"/>
</dbReference>
<keyword evidence="2" id="KW-1185">Reference proteome</keyword>
<dbReference type="OrthoDB" id="412093at2759"/>
<reference evidence="1 2" key="1">
    <citation type="submission" date="2016-02" db="EMBL/GenBank/DDBJ databases">
        <title>Genome analysis of coral dinoflagellate symbionts highlights evolutionary adaptations to a symbiotic lifestyle.</title>
        <authorList>
            <person name="Aranda M."/>
            <person name="Li Y."/>
            <person name="Liew Y.J."/>
            <person name="Baumgarten S."/>
            <person name="Simakov O."/>
            <person name="Wilson M."/>
            <person name="Piel J."/>
            <person name="Ashoor H."/>
            <person name="Bougouffa S."/>
            <person name="Bajic V.B."/>
            <person name="Ryu T."/>
            <person name="Ravasi T."/>
            <person name="Bayer T."/>
            <person name="Micklem G."/>
            <person name="Kim H."/>
            <person name="Bhak J."/>
            <person name="Lajeunesse T.C."/>
            <person name="Voolstra C.R."/>
        </authorList>
    </citation>
    <scope>NUCLEOTIDE SEQUENCE [LARGE SCALE GENOMIC DNA]</scope>
    <source>
        <strain evidence="1 2">CCMP2467</strain>
    </source>
</reference>
<gene>
    <name evidence="1" type="ORF">AK812_SmicGene30558</name>
</gene>
<evidence type="ECO:0000313" key="1">
    <source>
        <dbReference type="EMBL" id="OLP88171.1"/>
    </source>
</evidence>
<dbReference type="AlphaFoldDB" id="A0A1Q9CZ60"/>
<evidence type="ECO:0000313" key="2">
    <source>
        <dbReference type="Proteomes" id="UP000186817"/>
    </source>
</evidence>